<evidence type="ECO:0000256" key="1">
    <source>
        <dbReference type="SAM" id="Phobius"/>
    </source>
</evidence>
<gene>
    <name evidence="2" type="ORF">GCM10009601_34340</name>
</gene>
<dbReference type="RefSeq" id="WP_344013930.1">
    <property type="nucleotide sequence ID" value="NZ_BAAAIZ010000047.1"/>
</dbReference>
<keyword evidence="1" id="KW-0472">Membrane</keyword>
<comment type="caution">
    <text evidence="2">The sequence shown here is derived from an EMBL/GenBank/DDBJ whole genome shotgun (WGS) entry which is preliminary data.</text>
</comment>
<evidence type="ECO:0000313" key="3">
    <source>
        <dbReference type="Proteomes" id="UP001500973"/>
    </source>
</evidence>
<name>A0ABN1YZP3_9ACTN</name>
<reference evidence="2 3" key="1">
    <citation type="journal article" date="2019" name="Int. J. Syst. Evol. Microbiol.">
        <title>The Global Catalogue of Microorganisms (GCM) 10K type strain sequencing project: providing services to taxonomists for standard genome sequencing and annotation.</title>
        <authorList>
            <consortium name="The Broad Institute Genomics Platform"/>
            <consortium name="The Broad Institute Genome Sequencing Center for Infectious Disease"/>
            <person name="Wu L."/>
            <person name="Ma J."/>
        </authorList>
    </citation>
    <scope>NUCLEOTIDE SEQUENCE [LARGE SCALE GENOMIC DNA]</scope>
    <source>
        <strain evidence="2 3">JCM 11756</strain>
    </source>
</reference>
<dbReference type="Proteomes" id="UP001500973">
    <property type="component" value="Unassembled WGS sequence"/>
</dbReference>
<accession>A0ABN1YZP3</accession>
<evidence type="ECO:0000313" key="2">
    <source>
        <dbReference type="EMBL" id="GAA1426119.1"/>
    </source>
</evidence>
<sequence>MPKSDDERLVDLEARFEQEDPHFARSFTSGRPARPREFRHARAWWALIIGVGLLIAGLVLPDGLMIAAGLVLSGLAVQLFDPPR</sequence>
<dbReference type="InterPro" id="IPR021401">
    <property type="entry name" value="DUF3040"/>
</dbReference>
<feature type="transmembrane region" description="Helical" evidence="1">
    <location>
        <begin position="41"/>
        <end position="58"/>
    </location>
</feature>
<dbReference type="Pfam" id="PF11239">
    <property type="entry name" value="DUF3040"/>
    <property type="match status" value="1"/>
</dbReference>
<proteinExistence type="predicted"/>
<keyword evidence="3" id="KW-1185">Reference proteome</keyword>
<keyword evidence="1" id="KW-0812">Transmembrane</keyword>
<keyword evidence="1" id="KW-1133">Transmembrane helix</keyword>
<organism evidence="2 3">
    <name type="scientific">Streptomyces thermospinosisporus</name>
    <dbReference type="NCBI Taxonomy" id="161482"/>
    <lineage>
        <taxon>Bacteria</taxon>
        <taxon>Bacillati</taxon>
        <taxon>Actinomycetota</taxon>
        <taxon>Actinomycetes</taxon>
        <taxon>Kitasatosporales</taxon>
        <taxon>Streptomycetaceae</taxon>
        <taxon>Streptomyces</taxon>
    </lineage>
</organism>
<protein>
    <submittedName>
        <fullName evidence="2">DUF3040 domain-containing protein</fullName>
    </submittedName>
</protein>
<dbReference type="EMBL" id="BAAAIZ010000047">
    <property type="protein sequence ID" value="GAA1426119.1"/>
    <property type="molecule type" value="Genomic_DNA"/>
</dbReference>